<comment type="subcellular location">
    <subcellularLocation>
        <location evidence="1">Mitochondrion inner membrane</location>
        <topology evidence="1">Peripheral membrane protein</topology>
        <orientation evidence="1">Intermembrane side</orientation>
    </subcellularLocation>
</comment>
<dbReference type="InterPro" id="IPR035427">
    <property type="entry name" value="Tim10-like_dom_sf"/>
</dbReference>
<dbReference type="Proteomes" id="UP000694417">
    <property type="component" value="Unplaced"/>
</dbReference>
<keyword evidence="1" id="KW-0999">Mitochondrion inner membrane</keyword>
<comment type="function">
    <text evidence="1">Mitochondrial intermembrane chaperone that participates in the import and insertion of some multi-pass transmembrane proteins into the mitochondrial inner membrane. Also required for the transfer of beta-barrel precursors from the TOM complex to the sorting and assembly machinery (SAM complex) of the outer membrane. Acts as a chaperone-like protein that protects the hydrophobic precursors from aggregation and guide them through the mitochondrial intermembrane space.</text>
</comment>
<protein>
    <recommendedName>
        <fullName evidence="1">Mitochondrial import inner membrane translocase subunit</fullName>
    </recommendedName>
</protein>
<organism evidence="3 4">
    <name type="scientific">Urocitellus parryii</name>
    <name type="common">Arctic ground squirrel</name>
    <name type="synonym">Spermophilus parryii</name>
    <dbReference type="NCBI Taxonomy" id="9999"/>
    <lineage>
        <taxon>Eukaryota</taxon>
        <taxon>Metazoa</taxon>
        <taxon>Chordata</taxon>
        <taxon>Craniata</taxon>
        <taxon>Vertebrata</taxon>
        <taxon>Euteleostomi</taxon>
        <taxon>Mammalia</taxon>
        <taxon>Eutheria</taxon>
        <taxon>Euarchontoglires</taxon>
        <taxon>Glires</taxon>
        <taxon>Rodentia</taxon>
        <taxon>Sciuromorpha</taxon>
        <taxon>Sciuridae</taxon>
        <taxon>Xerinae</taxon>
        <taxon>Marmotini</taxon>
        <taxon>Urocitellus</taxon>
    </lineage>
</organism>
<comment type="subunit">
    <text evidence="1">Heterohexamer.</text>
</comment>
<dbReference type="GO" id="GO:0015031">
    <property type="term" value="P:protein transport"/>
    <property type="evidence" value="ECO:0007669"/>
    <property type="project" value="UniProtKB-KW"/>
</dbReference>
<keyword evidence="1" id="KW-0143">Chaperone</keyword>
<keyword evidence="1" id="KW-0813">Transport</keyword>
<dbReference type="GeneTree" id="ENSGT00940000175748"/>
<keyword evidence="1" id="KW-0472">Membrane</keyword>
<dbReference type="Ensembl" id="ENSUPAT00010011131.1">
    <property type="protein sequence ID" value="ENSUPAP00010009676.1"/>
    <property type="gene ID" value="ENSUPAG00010007839.1"/>
</dbReference>
<reference evidence="3" key="2">
    <citation type="submission" date="2025-09" db="UniProtKB">
        <authorList>
            <consortium name="Ensembl"/>
        </authorList>
    </citation>
    <scope>IDENTIFICATION</scope>
</reference>
<evidence type="ECO:0000313" key="4">
    <source>
        <dbReference type="Proteomes" id="UP000694417"/>
    </source>
</evidence>
<keyword evidence="1" id="KW-0811">Translocation</keyword>
<name>A0A8D2H8M6_UROPR</name>
<keyword evidence="4" id="KW-1185">Reference proteome</keyword>
<dbReference type="AlphaFoldDB" id="A0A8D2H8M6"/>
<dbReference type="Gene3D" id="1.10.287.810">
    <property type="entry name" value="Mitochondrial import inner membrane translocase subunit tim13 like domains"/>
    <property type="match status" value="1"/>
</dbReference>
<dbReference type="SUPFAM" id="SSF144122">
    <property type="entry name" value="Tim10-like"/>
    <property type="match status" value="1"/>
</dbReference>
<dbReference type="Pfam" id="PF02953">
    <property type="entry name" value="zf-Tim10_DDP"/>
    <property type="match status" value="1"/>
</dbReference>
<keyword evidence="1" id="KW-0496">Mitochondrion</keyword>
<evidence type="ECO:0000259" key="2">
    <source>
        <dbReference type="Pfam" id="PF02953"/>
    </source>
</evidence>
<comment type="domain">
    <text evidence="1">The twin CX3C motif contains 4 conserved Cys residues that form 2 disulfide bonds in the mitochondrial intermembrane space.</text>
</comment>
<dbReference type="InterPro" id="IPR004217">
    <property type="entry name" value="Tim10-like"/>
</dbReference>
<sequence>MDLLRAQQLATELEVEMMVDMHNRMTSACHQKCVSLHYDMILYLEDQKIHLKTARANMQIWQSSMTQSQHSKINNFSIYNESAEKEIR</sequence>
<evidence type="ECO:0000313" key="3">
    <source>
        <dbReference type="Ensembl" id="ENSUPAP00010009676.1"/>
    </source>
</evidence>
<keyword evidence="1" id="KW-1015">Disulfide bond</keyword>
<feature type="domain" description="Tim10-like" evidence="2">
    <location>
        <begin position="7"/>
        <end position="34"/>
    </location>
</feature>
<dbReference type="GO" id="GO:0005743">
    <property type="term" value="C:mitochondrial inner membrane"/>
    <property type="evidence" value="ECO:0007669"/>
    <property type="project" value="UniProtKB-SubCell"/>
</dbReference>
<keyword evidence="1" id="KW-0653">Protein transport</keyword>
<evidence type="ECO:0000256" key="1">
    <source>
        <dbReference type="RuleBase" id="RU367043"/>
    </source>
</evidence>
<comment type="similarity">
    <text evidence="1">Belongs to the small Tim family.</text>
</comment>
<accession>A0A8D2H8M6</accession>
<reference evidence="3" key="1">
    <citation type="submission" date="2025-08" db="UniProtKB">
        <authorList>
            <consortium name="Ensembl"/>
        </authorList>
    </citation>
    <scope>IDENTIFICATION</scope>
</reference>
<proteinExistence type="inferred from homology"/>